<name>A0AB39J710_9VIRU</name>
<organism evidence="1">
    <name type="scientific">Florenciella sp. virus SA2</name>
    <dbReference type="NCBI Taxonomy" id="3240092"/>
    <lineage>
        <taxon>Viruses</taxon>
    </lineage>
</organism>
<reference evidence="1" key="1">
    <citation type="submission" date="2024-03" db="EMBL/GenBank/DDBJ databases">
        <title>Eukaryotic viruses encode the ribosomal protein eL40.</title>
        <authorList>
            <person name="Thomy J."/>
            <person name="Schvarcz C.R."/>
            <person name="McBeain K.A."/>
            <person name="Edwards K.F."/>
            <person name="Steward G.F."/>
        </authorList>
    </citation>
    <scope>NUCLEOTIDE SEQUENCE</scope>
    <source>
        <strain evidence="1">FloV-SA2</strain>
    </source>
</reference>
<protein>
    <submittedName>
        <fullName evidence="1">Abc-Atpase Domain Containing Protein</fullName>
    </submittedName>
</protein>
<accession>A0AB39J710</accession>
<proteinExistence type="predicted"/>
<dbReference type="EMBL" id="PP542043">
    <property type="protein sequence ID" value="XDO02099.1"/>
    <property type="molecule type" value="Genomic_DNA"/>
</dbReference>
<gene>
    <name evidence="1" type="ORF">FloV-SA2_00280</name>
</gene>
<evidence type="ECO:0000313" key="1">
    <source>
        <dbReference type="EMBL" id="XDO02099.1"/>
    </source>
</evidence>
<sequence length="175" mass="21090">MNLVDNVVKFDKQIKINAVDKNTKETVYELLNNKDYDCNQIAEKTIISLIYHENMIYCKNLDYKFYENFLKLFSVGDYYDRISFQKQLWQFNEITFYLKVIENFTKYNKLNIAHKNKNIIFTKVLTKYSNEYSNLNFVIDYCNKFNCQKTELIEKLNNKDILSLNSDIRLCKNLL</sequence>